<evidence type="ECO:0000256" key="5">
    <source>
        <dbReference type="ARBA" id="ARBA00023242"/>
    </source>
</evidence>
<dbReference type="InterPro" id="IPR035425">
    <property type="entry name" value="CENP-T/H4_C"/>
</dbReference>
<dbReference type="GO" id="GO:0000278">
    <property type="term" value="P:mitotic cell cycle"/>
    <property type="evidence" value="ECO:0007669"/>
    <property type="project" value="TreeGrafter"/>
</dbReference>
<comment type="caution">
    <text evidence="7">The sequence shown here is derived from an EMBL/GenBank/DDBJ whole genome shotgun (WGS) entry which is preliminary data.</text>
</comment>
<evidence type="ECO:0000256" key="3">
    <source>
        <dbReference type="ARBA" id="ARBA00010137"/>
    </source>
</evidence>
<name>A0A851YF31_EOLRO</name>
<dbReference type="SUPFAM" id="SSF47113">
    <property type="entry name" value="Histone-fold"/>
    <property type="match status" value="1"/>
</dbReference>
<feature type="non-terminal residue" evidence="7">
    <location>
        <position position="1"/>
    </location>
</feature>
<dbReference type="GO" id="GO:0051382">
    <property type="term" value="P:kinetochore assembly"/>
    <property type="evidence" value="ECO:0007669"/>
    <property type="project" value="InterPro"/>
</dbReference>
<evidence type="ECO:0000256" key="2">
    <source>
        <dbReference type="ARBA" id="ARBA00004286"/>
    </source>
</evidence>
<proteinExistence type="inferred from homology"/>
<keyword evidence="4" id="KW-0158">Chromosome</keyword>
<organism evidence="7 8">
    <name type="scientific">Eolophus roseicapilla</name>
    <name type="common">Galah cockatoo</name>
    <name type="synonym">Cacatua roseicapilla</name>
    <dbReference type="NCBI Taxonomy" id="176039"/>
    <lineage>
        <taxon>Eukaryota</taxon>
        <taxon>Metazoa</taxon>
        <taxon>Chordata</taxon>
        <taxon>Craniata</taxon>
        <taxon>Vertebrata</taxon>
        <taxon>Euteleostomi</taxon>
        <taxon>Archelosauria</taxon>
        <taxon>Archosauria</taxon>
        <taxon>Dinosauria</taxon>
        <taxon>Saurischia</taxon>
        <taxon>Theropoda</taxon>
        <taxon>Coelurosauria</taxon>
        <taxon>Aves</taxon>
        <taxon>Neognathae</taxon>
        <taxon>Neoaves</taxon>
        <taxon>Telluraves</taxon>
        <taxon>Australaves</taxon>
        <taxon>Psittaciformes</taxon>
        <taxon>Cacatuidae</taxon>
        <taxon>Eolophus</taxon>
    </lineage>
</organism>
<accession>A0A851YF31</accession>
<dbReference type="Gene3D" id="1.10.20.10">
    <property type="entry name" value="Histone, subunit A"/>
    <property type="match status" value="1"/>
</dbReference>
<feature type="domain" description="CENP-T/Histone H4 histone fold" evidence="6">
    <location>
        <begin position="23"/>
        <end position="117"/>
    </location>
</feature>
<dbReference type="GO" id="GO:0000776">
    <property type="term" value="C:kinetochore"/>
    <property type="evidence" value="ECO:0007669"/>
    <property type="project" value="InterPro"/>
</dbReference>
<evidence type="ECO:0000259" key="6">
    <source>
        <dbReference type="Pfam" id="PF15511"/>
    </source>
</evidence>
<evidence type="ECO:0000256" key="4">
    <source>
        <dbReference type="ARBA" id="ARBA00022454"/>
    </source>
</evidence>
<protein>
    <submittedName>
        <fullName evidence="7">CENPT protein</fullName>
    </submittedName>
</protein>
<evidence type="ECO:0000256" key="1">
    <source>
        <dbReference type="ARBA" id="ARBA00004123"/>
    </source>
</evidence>
<dbReference type="PANTHER" id="PTHR46904">
    <property type="entry name" value="CENTROMERE PROTEIN T"/>
    <property type="match status" value="1"/>
</dbReference>
<comment type="similarity">
    <text evidence="3">Belongs to the CENP-T/CNN1 family.</text>
</comment>
<dbReference type="GO" id="GO:0005634">
    <property type="term" value="C:nucleus"/>
    <property type="evidence" value="ECO:0007669"/>
    <property type="project" value="UniProtKB-SubCell"/>
</dbReference>
<dbReference type="EMBL" id="WBNI01002391">
    <property type="protein sequence ID" value="NXD73051.1"/>
    <property type="molecule type" value="Genomic_DNA"/>
</dbReference>
<dbReference type="Proteomes" id="UP000637704">
    <property type="component" value="Unassembled WGS sequence"/>
</dbReference>
<dbReference type="Pfam" id="PF15511">
    <property type="entry name" value="CENP-T_C"/>
    <property type="match status" value="1"/>
</dbReference>
<dbReference type="AlphaFoldDB" id="A0A851YF31"/>
<dbReference type="GO" id="GO:0003677">
    <property type="term" value="F:DNA binding"/>
    <property type="evidence" value="ECO:0007669"/>
    <property type="project" value="InterPro"/>
</dbReference>
<gene>
    <name evidence="7" type="primary">Cenpt</name>
    <name evidence="7" type="ORF">EOLROS_R02939</name>
</gene>
<evidence type="ECO:0000313" key="7">
    <source>
        <dbReference type="EMBL" id="NXD73051.1"/>
    </source>
</evidence>
<keyword evidence="8" id="KW-1185">Reference proteome</keyword>
<reference evidence="7" key="1">
    <citation type="submission" date="2019-09" db="EMBL/GenBank/DDBJ databases">
        <title>Bird 10,000 Genomes (B10K) Project - Family phase.</title>
        <authorList>
            <person name="Zhang G."/>
        </authorList>
    </citation>
    <scope>NUCLEOTIDE SEQUENCE</scope>
    <source>
        <strain evidence="7">B10K-DU-025-06</strain>
        <tissue evidence="7">Mixed tissue sample</tissue>
    </source>
</reference>
<dbReference type="InterPro" id="IPR009072">
    <property type="entry name" value="Histone-fold"/>
</dbReference>
<dbReference type="PANTHER" id="PTHR46904:SF1">
    <property type="entry name" value="CENTROMERE PROTEIN T"/>
    <property type="match status" value="1"/>
</dbReference>
<feature type="non-terminal residue" evidence="7">
    <location>
        <position position="129"/>
    </location>
</feature>
<keyword evidence="5" id="KW-0539">Nucleus</keyword>
<sequence>QTPPLKPQQTKPVLKCSRKKTLEPKIPSSLIKSVFKDYAKMPVTTKSFRIVEKCTNKYFKQLWNDLAAFASHAGRKTVEVSDVEVLMRRQRLVTDDIPLHVLIERHLPLEYRKLLIPVAVSGNKVIPGI</sequence>
<comment type="subcellular location">
    <subcellularLocation>
        <location evidence="2">Chromosome</location>
    </subcellularLocation>
    <subcellularLocation>
        <location evidence="1">Nucleus</location>
    </subcellularLocation>
</comment>
<dbReference type="GO" id="GO:0046982">
    <property type="term" value="F:protein heterodimerization activity"/>
    <property type="evidence" value="ECO:0007669"/>
    <property type="project" value="InterPro"/>
</dbReference>
<evidence type="ECO:0000313" key="8">
    <source>
        <dbReference type="Proteomes" id="UP000637704"/>
    </source>
</evidence>
<dbReference type="CDD" id="cd22920">
    <property type="entry name" value="HFD_CENP-T"/>
    <property type="match status" value="1"/>
</dbReference>
<dbReference type="GO" id="GO:0007059">
    <property type="term" value="P:chromosome segregation"/>
    <property type="evidence" value="ECO:0007669"/>
    <property type="project" value="TreeGrafter"/>
</dbReference>
<dbReference type="InterPro" id="IPR028255">
    <property type="entry name" value="CENP-T"/>
</dbReference>